<name>A0AAX6DV78_IRIPA</name>
<dbReference type="Pfam" id="PF01137">
    <property type="entry name" value="RTC"/>
    <property type="match status" value="1"/>
</dbReference>
<dbReference type="Pfam" id="PF05189">
    <property type="entry name" value="RTC_insert"/>
    <property type="match status" value="1"/>
</dbReference>
<comment type="caution">
    <text evidence="7">The sequence shown here is derived from an EMBL/GenBank/DDBJ whole genome shotgun (WGS) entry which is preliminary data.</text>
</comment>
<feature type="domain" description="RNA 3'-terminal phosphate cyclase insert" evidence="6">
    <location>
        <begin position="185"/>
        <end position="300"/>
    </location>
</feature>
<keyword evidence="3" id="KW-0690">Ribosome biogenesis</keyword>
<evidence type="ECO:0000313" key="9">
    <source>
        <dbReference type="Proteomes" id="UP001140949"/>
    </source>
</evidence>
<dbReference type="PROSITE" id="PS01287">
    <property type="entry name" value="RTC"/>
    <property type="match status" value="1"/>
</dbReference>
<dbReference type="InterPro" id="IPR016443">
    <property type="entry name" value="RNA3'_term_phos_cyc_type_2"/>
</dbReference>
<comment type="subcellular location">
    <subcellularLocation>
        <location evidence="1">Nucleus</location>
        <location evidence="1">Nucleolus</location>
    </subcellularLocation>
</comment>
<accession>A0AAX6DV78</accession>
<evidence type="ECO:0000256" key="2">
    <source>
        <dbReference type="ARBA" id="ARBA00007089"/>
    </source>
</evidence>
<dbReference type="InterPro" id="IPR013791">
    <property type="entry name" value="RNA3'-term_phos_cycl_insert"/>
</dbReference>
<dbReference type="Gene3D" id="3.30.360.20">
    <property type="entry name" value="RNA 3'-terminal phosphate cyclase, insert domain"/>
    <property type="match status" value="1"/>
</dbReference>
<dbReference type="InterPro" id="IPR013792">
    <property type="entry name" value="RNA3'P_cycl/enolpyr_Trfase_a/b"/>
</dbReference>
<evidence type="ECO:0000259" key="6">
    <source>
        <dbReference type="Pfam" id="PF05189"/>
    </source>
</evidence>
<evidence type="ECO:0000259" key="5">
    <source>
        <dbReference type="Pfam" id="PF01137"/>
    </source>
</evidence>
<evidence type="ECO:0000256" key="1">
    <source>
        <dbReference type="ARBA" id="ARBA00004604"/>
    </source>
</evidence>
<dbReference type="GO" id="GO:0005730">
    <property type="term" value="C:nucleolus"/>
    <property type="evidence" value="ECO:0007669"/>
    <property type="project" value="UniProtKB-SubCell"/>
</dbReference>
<dbReference type="PANTHER" id="PTHR11096:SF1">
    <property type="entry name" value="RNA 3'-TERMINAL PHOSPHATE CYCLASE-LIKE PROTEIN"/>
    <property type="match status" value="1"/>
</dbReference>
<organism evidence="7 9">
    <name type="scientific">Iris pallida</name>
    <name type="common">Sweet iris</name>
    <dbReference type="NCBI Taxonomy" id="29817"/>
    <lineage>
        <taxon>Eukaryota</taxon>
        <taxon>Viridiplantae</taxon>
        <taxon>Streptophyta</taxon>
        <taxon>Embryophyta</taxon>
        <taxon>Tracheophyta</taxon>
        <taxon>Spermatophyta</taxon>
        <taxon>Magnoliopsida</taxon>
        <taxon>Liliopsida</taxon>
        <taxon>Asparagales</taxon>
        <taxon>Iridaceae</taxon>
        <taxon>Iridoideae</taxon>
        <taxon>Irideae</taxon>
        <taxon>Iris</taxon>
    </lineage>
</organism>
<reference evidence="7" key="2">
    <citation type="submission" date="2023-04" db="EMBL/GenBank/DDBJ databases">
        <authorList>
            <person name="Bruccoleri R.E."/>
            <person name="Oakeley E.J."/>
            <person name="Faust A.-M."/>
            <person name="Dessus-Babus S."/>
            <person name="Altorfer M."/>
            <person name="Burckhardt D."/>
            <person name="Oertli M."/>
            <person name="Naumann U."/>
            <person name="Petersen F."/>
            <person name="Wong J."/>
        </authorList>
    </citation>
    <scope>NUCLEOTIDE SEQUENCE</scope>
    <source>
        <strain evidence="7">GSM-AAB239-AS_SAM_17_03QT</strain>
        <tissue evidence="7">Leaf</tissue>
    </source>
</reference>
<proteinExistence type="inferred from homology"/>
<dbReference type="GO" id="GO:0004521">
    <property type="term" value="F:RNA endonuclease activity"/>
    <property type="evidence" value="ECO:0007669"/>
    <property type="project" value="TreeGrafter"/>
</dbReference>
<dbReference type="InterPro" id="IPR023797">
    <property type="entry name" value="RNA3'_phos_cyclase_dom"/>
</dbReference>
<dbReference type="InterPro" id="IPR036553">
    <property type="entry name" value="RPTC_insert"/>
</dbReference>
<dbReference type="EMBL" id="JANAVB010032616">
    <property type="protein sequence ID" value="KAJ6810296.1"/>
    <property type="molecule type" value="Genomic_DNA"/>
</dbReference>
<evidence type="ECO:0000313" key="8">
    <source>
        <dbReference type="EMBL" id="KAJ6810296.1"/>
    </source>
</evidence>
<evidence type="ECO:0000313" key="7">
    <source>
        <dbReference type="EMBL" id="KAJ6795636.1"/>
    </source>
</evidence>
<dbReference type="Gene3D" id="3.65.10.20">
    <property type="entry name" value="RNA 3'-terminal phosphate cyclase domain"/>
    <property type="match status" value="1"/>
</dbReference>
<dbReference type="NCBIfam" id="TIGR03400">
    <property type="entry name" value="18S_RNA_Rcl1p"/>
    <property type="match status" value="1"/>
</dbReference>
<keyword evidence="9" id="KW-1185">Reference proteome</keyword>
<dbReference type="Proteomes" id="UP001140949">
    <property type="component" value="Unassembled WGS sequence"/>
</dbReference>
<dbReference type="AlphaFoldDB" id="A0AAX6DV78"/>
<dbReference type="GO" id="GO:0000479">
    <property type="term" value="P:endonucleolytic cleavage of tricistronic rRNA transcript (SSU-rRNA, 5.8S rRNA, LSU-rRNA)"/>
    <property type="evidence" value="ECO:0007669"/>
    <property type="project" value="TreeGrafter"/>
</dbReference>
<dbReference type="PANTHER" id="PTHR11096">
    <property type="entry name" value="RNA 3' TERMINAL PHOSPHATE CYCLASE"/>
    <property type="match status" value="1"/>
</dbReference>
<sequence length="380" mass="42167">MEKTNYIRLRGSRNFRQRLLLSTLSRRPIIIDNIRENGSPVGLSHPEASLLRLFDRVTDGCKVEINPTGTRLKYKPGVVIGGKNHVHDCDVGQSISYYLEPLIVLALFGSKPLLIKLRGVTNDPKDPSIDTFRHTTLHILQRFGVPKEGLILKVESRGAPPLGGGEIILGVPILHNSLSAVNWVDEGLVKRIRGVTFTTKVSPEFDHRMMYAARGLLNPFLPDVRIEKDHRSGPSAGRSNGYGISLFAETDSGCFLSADYAVCRRKVDEMENSEDSDQNPVLMPPEELGVKVASMLLEEIYQHGVVDSTHQGLLFLLCALGPRDISKVRVGKLTPYGIETLRTIKEILDIKFVFEPDPVTDTVVLKCMGMGLKNFSRSIS</sequence>
<dbReference type="InterPro" id="IPR020719">
    <property type="entry name" value="RNA3'_term_phos_cycl-like_CS"/>
</dbReference>
<dbReference type="SUPFAM" id="SSF55205">
    <property type="entry name" value="EPT/RTPC-like"/>
    <property type="match status" value="1"/>
</dbReference>
<reference evidence="7" key="1">
    <citation type="journal article" date="2023" name="GigaByte">
        <title>Genome assembly of the bearded iris, Iris pallida Lam.</title>
        <authorList>
            <person name="Bruccoleri R.E."/>
            <person name="Oakeley E.J."/>
            <person name="Faust A.M.E."/>
            <person name="Altorfer M."/>
            <person name="Dessus-Babus S."/>
            <person name="Burckhardt D."/>
            <person name="Oertli M."/>
            <person name="Naumann U."/>
            <person name="Petersen F."/>
            <person name="Wong J."/>
        </authorList>
    </citation>
    <scope>NUCLEOTIDE SEQUENCE</scope>
    <source>
        <strain evidence="7">GSM-AAB239-AS_SAM_17_03QT</strain>
    </source>
</reference>
<dbReference type="InterPro" id="IPR000228">
    <property type="entry name" value="RNA3'_term_phos_cyc"/>
</dbReference>
<evidence type="ECO:0000256" key="4">
    <source>
        <dbReference type="ARBA" id="ARBA00023242"/>
    </source>
</evidence>
<dbReference type="EMBL" id="JANAVB010041816">
    <property type="protein sequence ID" value="KAJ6795636.1"/>
    <property type="molecule type" value="Genomic_DNA"/>
</dbReference>
<keyword evidence="4" id="KW-0539">Nucleus</keyword>
<gene>
    <name evidence="8" type="ORF">M6B38_158750</name>
    <name evidence="7" type="ORF">M6B38_225715</name>
</gene>
<dbReference type="InterPro" id="IPR037136">
    <property type="entry name" value="RNA3'_phos_cyclase_dom_sf"/>
</dbReference>
<protein>
    <submittedName>
        <fullName evidence="7">RNA 3'-terminal phosphate cyclase-like protein</fullName>
    </submittedName>
</protein>
<evidence type="ECO:0000256" key="3">
    <source>
        <dbReference type="ARBA" id="ARBA00022517"/>
    </source>
</evidence>
<comment type="similarity">
    <text evidence="2">Belongs to the RNA 3'-terminal cyclase family. Type 2 subfamily.</text>
</comment>
<feature type="domain" description="RNA 3'-terminal phosphate cyclase" evidence="5">
    <location>
        <begin position="9"/>
        <end position="352"/>
    </location>
</feature>